<dbReference type="InterPro" id="IPR017853">
    <property type="entry name" value="GH"/>
</dbReference>
<evidence type="ECO:0000256" key="4">
    <source>
        <dbReference type="RuleBase" id="RU361185"/>
    </source>
</evidence>
<dbReference type="AlphaFoldDB" id="A0A9D4GML5"/>
<dbReference type="GO" id="GO:0004553">
    <property type="term" value="F:hydrolase activity, hydrolyzing O-glycosyl compounds"/>
    <property type="evidence" value="ECO:0007669"/>
    <property type="project" value="InterPro"/>
</dbReference>
<keyword evidence="2 4" id="KW-0378">Hydrolase</keyword>
<protein>
    <recommendedName>
        <fullName evidence="5">Glycoside hydrolase family 31 TIM barrel domain-containing protein</fullName>
    </recommendedName>
</protein>
<dbReference type="InterPro" id="IPR050985">
    <property type="entry name" value="Alpha-glycosidase_related"/>
</dbReference>
<evidence type="ECO:0000256" key="2">
    <source>
        <dbReference type="ARBA" id="ARBA00022801"/>
    </source>
</evidence>
<dbReference type="PANTHER" id="PTHR43053:SF4">
    <property type="entry name" value="MYOGENESIS-REGULATING GLYCOSIDASE"/>
    <property type="match status" value="1"/>
</dbReference>
<evidence type="ECO:0000256" key="1">
    <source>
        <dbReference type="ARBA" id="ARBA00007806"/>
    </source>
</evidence>
<reference evidence="6" key="2">
    <citation type="submission" date="2020-11" db="EMBL/GenBank/DDBJ databases">
        <authorList>
            <person name="McCartney M.A."/>
            <person name="Auch B."/>
            <person name="Kono T."/>
            <person name="Mallez S."/>
            <person name="Becker A."/>
            <person name="Gohl D.M."/>
            <person name="Silverstein K.A.T."/>
            <person name="Koren S."/>
            <person name="Bechman K.B."/>
            <person name="Herman A."/>
            <person name="Abrahante J.E."/>
            <person name="Garbe J."/>
        </authorList>
    </citation>
    <scope>NUCLEOTIDE SEQUENCE</scope>
    <source>
        <strain evidence="6">Duluth1</strain>
        <tissue evidence="6">Whole animal</tissue>
    </source>
</reference>
<dbReference type="SUPFAM" id="SSF51445">
    <property type="entry name" value="(Trans)glycosidases"/>
    <property type="match status" value="1"/>
</dbReference>
<feature type="domain" description="Glycoside hydrolase family 31 TIM barrel" evidence="5">
    <location>
        <begin position="1"/>
        <end position="99"/>
    </location>
</feature>
<name>A0A9D4GML5_DREPO</name>
<sequence>MIKQIHDLGCNFTVWVHPFFESDSQSVQDASNNGYFLRESDSYGPALTSWWNGNTSGILDVADSGAVTWFIEKMNSIRNKYGVDSFKFDAGEMTYIPNIYTSYNTAPNPCNIYPGQYVSRWRQRQIRIIAKRSEAHTGLRNAHKS</sequence>
<organism evidence="6 7">
    <name type="scientific">Dreissena polymorpha</name>
    <name type="common">Zebra mussel</name>
    <name type="synonym">Mytilus polymorpha</name>
    <dbReference type="NCBI Taxonomy" id="45954"/>
    <lineage>
        <taxon>Eukaryota</taxon>
        <taxon>Metazoa</taxon>
        <taxon>Spiralia</taxon>
        <taxon>Lophotrochozoa</taxon>
        <taxon>Mollusca</taxon>
        <taxon>Bivalvia</taxon>
        <taxon>Autobranchia</taxon>
        <taxon>Heteroconchia</taxon>
        <taxon>Euheterodonta</taxon>
        <taxon>Imparidentia</taxon>
        <taxon>Neoheterodontei</taxon>
        <taxon>Myida</taxon>
        <taxon>Dreissenoidea</taxon>
        <taxon>Dreissenidae</taxon>
        <taxon>Dreissena</taxon>
    </lineage>
</organism>
<dbReference type="EMBL" id="JAIWYP010000005">
    <property type="protein sequence ID" value="KAH3817965.1"/>
    <property type="molecule type" value="Genomic_DNA"/>
</dbReference>
<keyword evidence="7" id="KW-1185">Reference proteome</keyword>
<proteinExistence type="inferred from homology"/>
<dbReference type="Pfam" id="PF01055">
    <property type="entry name" value="Glyco_hydro_31_2nd"/>
    <property type="match status" value="1"/>
</dbReference>
<dbReference type="InterPro" id="IPR000322">
    <property type="entry name" value="Glyco_hydro_31_TIM"/>
</dbReference>
<evidence type="ECO:0000313" key="7">
    <source>
        <dbReference type="Proteomes" id="UP000828390"/>
    </source>
</evidence>
<dbReference type="PANTHER" id="PTHR43053">
    <property type="entry name" value="GLYCOSIDASE FAMILY 31"/>
    <property type="match status" value="1"/>
</dbReference>
<dbReference type="GO" id="GO:0005975">
    <property type="term" value="P:carbohydrate metabolic process"/>
    <property type="evidence" value="ECO:0007669"/>
    <property type="project" value="InterPro"/>
</dbReference>
<dbReference type="Gene3D" id="3.20.20.80">
    <property type="entry name" value="Glycosidases"/>
    <property type="match status" value="1"/>
</dbReference>
<comment type="similarity">
    <text evidence="1 4">Belongs to the glycosyl hydrolase 31 family.</text>
</comment>
<evidence type="ECO:0000259" key="5">
    <source>
        <dbReference type="Pfam" id="PF01055"/>
    </source>
</evidence>
<gene>
    <name evidence="6" type="ORF">DPMN_119550</name>
</gene>
<comment type="caution">
    <text evidence="6">The sequence shown here is derived from an EMBL/GenBank/DDBJ whole genome shotgun (WGS) entry which is preliminary data.</text>
</comment>
<accession>A0A9D4GML5</accession>
<dbReference type="Proteomes" id="UP000828390">
    <property type="component" value="Unassembled WGS sequence"/>
</dbReference>
<evidence type="ECO:0000256" key="3">
    <source>
        <dbReference type="ARBA" id="ARBA00023295"/>
    </source>
</evidence>
<reference evidence="6" key="1">
    <citation type="journal article" date="2019" name="bioRxiv">
        <title>The Genome of the Zebra Mussel, Dreissena polymorpha: A Resource for Invasive Species Research.</title>
        <authorList>
            <person name="McCartney M.A."/>
            <person name="Auch B."/>
            <person name="Kono T."/>
            <person name="Mallez S."/>
            <person name="Zhang Y."/>
            <person name="Obille A."/>
            <person name="Becker A."/>
            <person name="Abrahante J.E."/>
            <person name="Garbe J."/>
            <person name="Badalamenti J.P."/>
            <person name="Herman A."/>
            <person name="Mangelson H."/>
            <person name="Liachko I."/>
            <person name="Sullivan S."/>
            <person name="Sone E.D."/>
            <person name="Koren S."/>
            <person name="Silverstein K.A.T."/>
            <person name="Beckman K.B."/>
            <person name="Gohl D.M."/>
        </authorList>
    </citation>
    <scope>NUCLEOTIDE SEQUENCE</scope>
    <source>
        <strain evidence="6">Duluth1</strain>
        <tissue evidence="6">Whole animal</tissue>
    </source>
</reference>
<evidence type="ECO:0000313" key="6">
    <source>
        <dbReference type="EMBL" id="KAH3817965.1"/>
    </source>
</evidence>
<keyword evidence="3 4" id="KW-0326">Glycosidase</keyword>